<proteinExistence type="predicted"/>
<keyword evidence="1" id="KW-0812">Transmembrane</keyword>
<dbReference type="Proteomes" id="UP000434580">
    <property type="component" value="Unassembled WGS sequence"/>
</dbReference>
<feature type="transmembrane region" description="Helical" evidence="1">
    <location>
        <begin position="260"/>
        <end position="278"/>
    </location>
</feature>
<feature type="transmembrane region" description="Helical" evidence="1">
    <location>
        <begin position="120"/>
        <end position="136"/>
    </location>
</feature>
<gene>
    <name evidence="2" type="ORF">DPBNPPHM_01369</name>
</gene>
<organism evidence="2 3">
    <name type="scientific">BD1-7 clade bacterium</name>
    <dbReference type="NCBI Taxonomy" id="2029982"/>
    <lineage>
        <taxon>Bacteria</taxon>
        <taxon>Pseudomonadati</taxon>
        <taxon>Pseudomonadota</taxon>
        <taxon>Gammaproteobacteria</taxon>
        <taxon>Cellvibrionales</taxon>
        <taxon>Spongiibacteraceae</taxon>
        <taxon>BD1-7 clade</taxon>
    </lineage>
</organism>
<keyword evidence="1" id="KW-1133">Transmembrane helix</keyword>
<name>A0A5S9Q704_9GAMM</name>
<evidence type="ECO:0008006" key="4">
    <source>
        <dbReference type="Google" id="ProtNLM"/>
    </source>
</evidence>
<accession>A0A5S9Q704</accession>
<feature type="transmembrane region" description="Helical" evidence="1">
    <location>
        <begin position="167"/>
        <end position="191"/>
    </location>
</feature>
<feature type="transmembrane region" description="Helical" evidence="1">
    <location>
        <begin position="203"/>
        <end position="219"/>
    </location>
</feature>
<evidence type="ECO:0000256" key="1">
    <source>
        <dbReference type="SAM" id="Phobius"/>
    </source>
</evidence>
<sequence>MVKVFFAKETFFSTFSIVFLLLLLRNIMPVLFPILHCEDGRDLLAYHFNSDSVLSVFQYYNGYLSLYPNFVSEVSILLFPLTVYPYVSVFFAILPAAIAYSMFSSVLYRGYIASDRHRKIICICLALVPLGNHAMFTSLMYSLWNILLVYIFILLMPNPFSRGRSFSIAIVLTAVLAIWTHPLAILGLPVLLYRCVFTNSGRIYYLVMVAATIAYFFLGKTASVQIHEVNYFDAILLFLTRVIFEPFFGNSIRMWAVNEMSLIVVASSLLLFLLAFMYRQDRRTFELVSISAVFIVGIFVVSILSRGQYVLDSLSYKSGHRYFYISQYLVLFVFFNLSVPFLMKHRQSFNRNMLKAIFSVWIVLLLVQNASYFSTGKSKSDALFEFLHRYDGKSDLVLDRGVWSIKLNSSR</sequence>
<feature type="transmembrane region" description="Helical" evidence="1">
    <location>
        <begin position="324"/>
        <end position="342"/>
    </location>
</feature>
<feature type="transmembrane region" description="Helical" evidence="1">
    <location>
        <begin position="354"/>
        <end position="373"/>
    </location>
</feature>
<feature type="transmembrane region" description="Helical" evidence="1">
    <location>
        <begin position="12"/>
        <end position="35"/>
    </location>
</feature>
<feature type="transmembrane region" description="Helical" evidence="1">
    <location>
        <begin position="83"/>
        <end position="108"/>
    </location>
</feature>
<protein>
    <recommendedName>
        <fullName evidence="4">Membrane protein 6-pyruvoyl-tetrahydropterin synthase-related domain-containing protein</fullName>
    </recommendedName>
</protein>
<dbReference type="AlphaFoldDB" id="A0A5S9Q704"/>
<keyword evidence="1" id="KW-0472">Membrane</keyword>
<reference evidence="2 3" key="1">
    <citation type="submission" date="2019-11" db="EMBL/GenBank/DDBJ databases">
        <authorList>
            <person name="Holert J."/>
        </authorList>
    </citation>
    <scope>NUCLEOTIDE SEQUENCE [LARGE SCALE GENOMIC DNA]</scope>
    <source>
        <strain evidence="2">BC5_2</strain>
    </source>
</reference>
<evidence type="ECO:0000313" key="3">
    <source>
        <dbReference type="Proteomes" id="UP000434580"/>
    </source>
</evidence>
<evidence type="ECO:0000313" key="2">
    <source>
        <dbReference type="EMBL" id="CAA0110309.1"/>
    </source>
</evidence>
<dbReference type="EMBL" id="CACSII010000016">
    <property type="protein sequence ID" value="CAA0110309.1"/>
    <property type="molecule type" value="Genomic_DNA"/>
</dbReference>
<feature type="transmembrane region" description="Helical" evidence="1">
    <location>
        <begin position="285"/>
        <end position="304"/>
    </location>
</feature>